<dbReference type="RefSeq" id="WP_349296483.1">
    <property type="nucleotide sequence ID" value="NZ_JBEDNQ010000001.1"/>
</dbReference>
<reference evidence="1 2" key="1">
    <citation type="submission" date="2024-03" db="EMBL/GenBank/DDBJ databases">
        <title>Draft genome sequence of Pseudonocardia nematodicida JCM 31783.</title>
        <authorList>
            <person name="Butdee W."/>
            <person name="Duangmal K."/>
        </authorList>
    </citation>
    <scope>NUCLEOTIDE SEQUENCE [LARGE SCALE GENOMIC DNA]</scope>
    <source>
        <strain evidence="1 2">JCM 31783</strain>
    </source>
</reference>
<sequence>MRLTLHARGPLPADEVWERYASPARWPEWAPYITGVDCGVTRIRTGSAGRVRGPLGVSAGFVVTAVDEYAGTWSWDVVAGPAQLSLDHGVRPSGAGTRTWLTVSGPAAVVLPYTVPARVSLEMLVRRRS</sequence>
<evidence type="ECO:0000313" key="2">
    <source>
        <dbReference type="Proteomes" id="UP001494902"/>
    </source>
</evidence>
<proteinExistence type="predicted"/>
<dbReference type="Proteomes" id="UP001494902">
    <property type="component" value="Unassembled WGS sequence"/>
</dbReference>
<keyword evidence="2" id="KW-1185">Reference proteome</keyword>
<accession>A0ABV1K4N0</accession>
<dbReference type="Pfam" id="PF10604">
    <property type="entry name" value="Polyketide_cyc2"/>
    <property type="match status" value="1"/>
</dbReference>
<gene>
    <name evidence="1" type="ORF">WIS52_02890</name>
</gene>
<name>A0ABV1K4N0_9PSEU</name>
<evidence type="ECO:0000313" key="1">
    <source>
        <dbReference type="EMBL" id="MEQ3549407.1"/>
    </source>
</evidence>
<dbReference type="EMBL" id="JBEDNQ010000001">
    <property type="protein sequence ID" value="MEQ3549407.1"/>
    <property type="molecule type" value="Genomic_DNA"/>
</dbReference>
<dbReference type="InterPro" id="IPR023393">
    <property type="entry name" value="START-like_dom_sf"/>
</dbReference>
<dbReference type="Gene3D" id="3.30.530.20">
    <property type="match status" value="1"/>
</dbReference>
<organism evidence="1 2">
    <name type="scientific">Pseudonocardia nematodicida</name>
    <dbReference type="NCBI Taxonomy" id="1206997"/>
    <lineage>
        <taxon>Bacteria</taxon>
        <taxon>Bacillati</taxon>
        <taxon>Actinomycetota</taxon>
        <taxon>Actinomycetes</taxon>
        <taxon>Pseudonocardiales</taxon>
        <taxon>Pseudonocardiaceae</taxon>
        <taxon>Pseudonocardia</taxon>
    </lineage>
</organism>
<dbReference type="InterPro" id="IPR019587">
    <property type="entry name" value="Polyketide_cyclase/dehydratase"/>
</dbReference>
<dbReference type="SUPFAM" id="SSF55961">
    <property type="entry name" value="Bet v1-like"/>
    <property type="match status" value="1"/>
</dbReference>
<comment type="caution">
    <text evidence="1">The sequence shown here is derived from an EMBL/GenBank/DDBJ whole genome shotgun (WGS) entry which is preliminary data.</text>
</comment>
<protein>
    <submittedName>
        <fullName evidence="1">SRPBCC family protein</fullName>
    </submittedName>
</protein>